<gene>
    <name evidence="2" type="ORF">LR48_Vigan583s000400</name>
</gene>
<accession>A0A0L9TE04</accession>
<evidence type="ECO:0000256" key="1">
    <source>
        <dbReference type="SAM" id="MobiDB-lite"/>
    </source>
</evidence>
<protein>
    <submittedName>
        <fullName evidence="2">Uncharacterized protein</fullName>
    </submittedName>
</protein>
<dbReference type="AlphaFoldDB" id="A0A0L9TE04"/>
<sequence>MASLSGKRIKTIESKRKEKEPERLYSHKFLSRKHERHFNNVQDRRLLMERKAGWIPDFAPQFGEQLENRNWERLATYPAPANIAVVKEFYTNARRLGNHPTKDYMSYVCANTMNNKAPLRHPSLITHLCEIAGVNISTPLVERPRKAIVEAYYRQYCGGDEAAQTVPPRQSSRRTGPSQAHALPHDAKPFHMRDMYMSLMEDRLQSIHRGQVATAEMIIGIGARAAKAPPMDDDDEDNDDDFEDAEEEEGEEEDSDDSMR</sequence>
<dbReference type="EMBL" id="KQ258449">
    <property type="protein sequence ID" value="KOM28753.1"/>
    <property type="molecule type" value="Genomic_DNA"/>
</dbReference>
<feature type="region of interest" description="Disordered" evidence="1">
    <location>
        <begin position="224"/>
        <end position="260"/>
    </location>
</feature>
<dbReference type="Proteomes" id="UP000053144">
    <property type="component" value="Unassembled WGS sequence"/>
</dbReference>
<evidence type="ECO:0000313" key="2">
    <source>
        <dbReference type="EMBL" id="KOM28753.1"/>
    </source>
</evidence>
<feature type="compositionally biased region" description="Polar residues" evidence="1">
    <location>
        <begin position="167"/>
        <end position="178"/>
    </location>
</feature>
<reference evidence="3" key="1">
    <citation type="journal article" date="2015" name="Proc. Natl. Acad. Sci. U.S.A.">
        <title>Genome sequencing of adzuki bean (Vigna angularis) provides insight into high starch and low fat accumulation and domestication.</title>
        <authorList>
            <person name="Yang K."/>
            <person name="Tian Z."/>
            <person name="Chen C."/>
            <person name="Luo L."/>
            <person name="Zhao B."/>
            <person name="Wang Z."/>
            <person name="Yu L."/>
            <person name="Li Y."/>
            <person name="Sun Y."/>
            <person name="Li W."/>
            <person name="Chen Y."/>
            <person name="Li Y."/>
            <person name="Zhang Y."/>
            <person name="Ai D."/>
            <person name="Zhao J."/>
            <person name="Shang C."/>
            <person name="Ma Y."/>
            <person name="Wu B."/>
            <person name="Wang M."/>
            <person name="Gao L."/>
            <person name="Sun D."/>
            <person name="Zhang P."/>
            <person name="Guo F."/>
            <person name="Wang W."/>
            <person name="Li Y."/>
            <person name="Wang J."/>
            <person name="Varshney R.K."/>
            <person name="Wang J."/>
            <person name="Ling H.Q."/>
            <person name="Wan P."/>
        </authorList>
    </citation>
    <scope>NUCLEOTIDE SEQUENCE</scope>
    <source>
        <strain evidence="3">cv. Jingnong 6</strain>
    </source>
</reference>
<dbReference type="Gramene" id="KOM28753">
    <property type="protein sequence ID" value="KOM28753"/>
    <property type="gene ID" value="LR48_Vigan583s000400"/>
</dbReference>
<feature type="region of interest" description="Disordered" evidence="1">
    <location>
        <begin position="162"/>
        <end position="188"/>
    </location>
</feature>
<feature type="region of interest" description="Disordered" evidence="1">
    <location>
        <begin position="1"/>
        <end position="20"/>
    </location>
</feature>
<name>A0A0L9TE04_PHAAN</name>
<organism evidence="2 3">
    <name type="scientific">Phaseolus angularis</name>
    <name type="common">Azuki bean</name>
    <name type="synonym">Vigna angularis</name>
    <dbReference type="NCBI Taxonomy" id="3914"/>
    <lineage>
        <taxon>Eukaryota</taxon>
        <taxon>Viridiplantae</taxon>
        <taxon>Streptophyta</taxon>
        <taxon>Embryophyta</taxon>
        <taxon>Tracheophyta</taxon>
        <taxon>Spermatophyta</taxon>
        <taxon>Magnoliopsida</taxon>
        <taxon>eudicotyledons</taxon>
        <taxon>Gunneridae</taxon>
        <taxon>Pentapetalae</taxon>
        <taxon>rosids</taxon>
        <taxon>fabids</taxon>
        <taxon>Fabales</taxon>
        <taxon>Fabaceae</taxon>
        <taxon>Papilionoideae</taxon>
        <taxon>50 kb inversion clade</taxon>
        <taxon>NPAAA clade</taxon>
        <taxon>indigoferoid/millettioid clade</taxon>
        <taxon>Phaseoleae</taxon>
        <taxon>Vigna</taxon>
    </lineage>
</organism>
<evidence type="ECO:0000313" key="3">
    <source>
        <dbReference type="Proteomes" id="UP000053144"/>
    </source>
</evidence>
<proteinExistence type="predicted"/>
<feature type="compositionally biased region" description="Acidic residues" evidence="1">
    <location>
        <begin position="231"/>
        <end position="260"/>
    </location>
</feature>
<feature type="compositionally biased region" description="Basic and acidic residues" evidence="1">
    <location>
        <begin position="10"/>
        <end position="20"/>
    </location>
</feature>